<evidence type="ECO:0000313" key="2">
    <source>
        <dbReference type="EMBL" id="QTA93870.1"/>
    </source>
</evidence>
<evidence type="ECO:0000313" key="3">
    <source>
        <dbReference type="Proteomes" id="UP000663722"/>
    </source>
</evidence>
<name>A0A975GU75_9BACT</name>
<proteinExistence type="predicted"/>
<dbReference type="EMBL" id="CP061800">
    <property type="protein sequence ID" value="QTA93870.1"/>
    <property type="molecule type" value="Genomic_DNA"/>
</dbReference>
<keyword evidence="1" id="KW-0472">Membrane</keyword>
<sequence>MASDSGLIFASSFIFFTSPIFLFETNILSYKSVVFFADRKNN</sequence>
<evidence type="ECO:0000256" key="1">
    <source>
        <dbReference type="SAM" id="Phobius"/>
    </source>
</evidence>
<keyword evidence="1" id="KW-1133">Transmembrane helix</keyword>
<gene>
    <name evidence="2" type="ORF">dnm_099780</name>
</gene>
<protein>
    <submittedName>
        <fullName evidence="2">Uncharacterized protein</fullName>
    </submittedName>
</protein>
<keyword evidence="3" id="KW-1185">Reference proteome</keyword>
<keyword evidence="1" id="KW-0812">Transmembrane</keyword>
<organism evidence="2 3">
    <name type="scientific">Desulfonema magnum</name>
    <dbReference type="NCBI Taxonomy" id="45655"/>
    <lineage>
        <taxon>Bacteria</taxon>
        <taxon>Pseudomonadati</taxon>
        <taxon>Thermodesulfobacteriota</taxon>
        <taxon>Desulfobacteria</taxon>
        <taxon>Desulfobacterales</taxon>
        <taxon>Desulfococcaceae</taxon>
        <taxon>Desulfonema</taxon>
    </lineage>
</organism>
<dbReference type="KEGG" id="dmm:dnm_099780"/>
<dbReference type="AlphaFoldDB" id="A0A975GU75"/>
<accession>A0A975GU75</accession>
<dbReference type="Proteomes" id="UP000663722">
    <property type="component" value="Chromosome"/>
</dbReference>
<feature type="transmembrane region" description="Helical" evidence="1">
    <location>
        <begin position="6"/>
        <end position="23"/>
    </location>
</feature>
<reference evidence="2" key="1">
    <citation type="journal article" date="2021" name="Microb. Physiol.">
        <title>Proteogenomic Insights into the Physiology of Marine, Sulfate-Reducing, Filamentous Desulfonema limicola and Desulfonema magnum.</title>
        <authorList>
            <person name="Schnaars V."/>
            <person name="Wohlbrand L."/>
            <person name="Scheve S."/>
            <person name="Hinrichs C."/>
            <person name="Reinhardt R."/>
            <person name="Rabus R."/>
        </authorList>
    </citation>
    <scope>NUCLEOTIDE SEQUENCE</scope>
    <source>
        <strain evidence="2">4be13</strain>
    </source>
</reference>